<feature type="region of interest" description="Disordered" evidence="1">
    <location>
        <begin position="31"/>
        <end position="54"/>
    </location>
</feature>
<comment type="caution">
    <text evidence="3">The sequence shown here is derived from an EMBL/GenBank/DDBJ whole genome shotgun (WGS) entry which is preliminary data.</text>
</comment>
<organism evidence="3 4">
    <name type="scientific">Kocuria tytonicola</name>
    <dbReference type="NCBI Taxonomy" id="2055946"/>
    <lineage>
        <taxon>Bacteria</taxon>
        <taxon>Bacillati</taxon>
        <taxon>Actinomycetota</taxon>
        <taxon>Actinomycetes</taxon>
        <taxon>Micrococcales</taxon>
        <taxon>Micrococcaceae</taxon>
        <taxon>Kocuria</taxon>
    </lineage>
</organism>
<evidence type="ECO:0000313" key="4">
    <source>
        <dbReference type="Proteomes" id="UP000277871"/>
    </source>
</evidence>
<dbReference type="PROSITE" id="PS51257">
    <property type="entry name" value="PROKAR_LIPOPROTEIN"/>
    <property type="match status" value="1"/>
</dbReference>
<gene>
    <name evidence="3" type="ORF">EAE32_02110</name>
</gene>
<dbReference type="RefSeq" id="WP_121846028.1">
    <property type="nucleotide sequence ID" value="NZ_PHOA01000046.1"/>
</dbReference>
<keyword evidence="2" id="KW-0732">Signal</keyword>
<dbReference type="EMBL" id="RDEX01000001">
    <property type="protein sequence ID" value="RLY94053.1"/>
    <property type="molecule type" value="Genomic_DNA"/>
</dbReference>
<feature type="chain" id="PRO_5038731489" description="DUF4439 domain-containing protein" evidence="2">
    <location>
        <begin position="23"/>
        <end position="153"/>
    </location>
</feature>
<accession>A0A3L9LWV6</accession>
<sequence>MTHRRRMLGGLAALVLSLALTGCGQHPTRSTAIELSPVTPTPTPSGASASGAPVDTQSCFDVAEAYSGLELLPLTGDAEDEHPDDDAVRQARESLTELQDQLPAAVRPAFAEAGKVLADAGDTLQPAEVVQVHEALAPAEAWLQSHCATASPR</sequence>
<proteinExistence type="predicted"/>
<reference evidence="3 4" key="1">
    <citation type="submission" date="2018-10" db="EMBL/GenBank/DDBJ databases">
        <title>Kocuria tytonicola, new bacteria from the preen glands of American barn owls (Tyto furcata).</title>
        <authorList>
            <person name="Braun M.S."/>
            <person name="Wang E."/>
            <person name="Zimmermann S."/>
            <person name="Boutin S."/>
            <person name="Wagner H."/>
            <person name="Wink M."/>
        </authorList>
    </citation>
    <scope>NUCLEOTIDE SEQUENCE [LARGE SCALE GENOMIC DNA]</scope>
    <source>
        <strain evidence="3 4">473</strain>
    </source>
</reference>
<dbReference type="PROSITE" id="PS51318">
    <property type="entry name" value="TAT"/>
    <property type="match status" value="1"/>
</dbReference>
<evidence type="ECO:0008006" key="5">
    <source>
        <dbReference type="Google" id="ProtNLM"/>
    </source>
</evidence>
<name>A0A3L9LWV6_9MICC</name>
<dbReference type="OrthoDB" id="4883612at2"/>
<evidence type="ECO:0000313" key="3">
    <source>
        <dbReference type="EMBL" id="RLY94053.1"/>
    </source>
</evidence>
<feature type="signal peptide" evidence="2">
    <location>
        <begin position="1"/>
        <end position="22"/>
    </location>
</feature>
<keyword evidence="4" id="KW-1185">Reference proteome</keyword>
<protein>
    <recommendedName>
        <fullName evidence="5">DUF4439 domain-containing protein</fullName>
    </recommendedName>
</protein>
<dbReference type="AlphaFoldDB" id="A0A3L9LWV6"/>
<evidence type="ECO:0000256" key="2">
    <source>
        <dbReference type="SAM" id="SignalP"/>
    </source>
</evidence>
<dbReference type="InterPro" id="IPR006311">
    <property type="entry name" value="TAT_signal"/>
</dbReference>
<evidence type="ECO:0000256" key="1">
    <source>
        <dbReference type="SAM" id="MobiDB-lite"/>
    </source>
</evidence>
<dbReference type="Proteomes" id="UP000277871">
    <property type="component" value="Unassembled WGS sequence"/>
</dbReference>